<keyword evidence="2" id="KW-1185">Reference proteome</keyword>
<proteinExistence type="predicted"/>
<protein>
    <submittedName>
        <fullName evidence="1">Uncharacterized protein</fullName>
    </submittedName>
</protein>
<feature type="non-terminal residue" evidence="1">
    <location>
        <position position="234"/>
    </location>
</feature>
<gene>
    <name evidence="1" type="ORF">EV182_006637</name>
</gene>
<evidence type="ECO:0000313" key="1">
    <source>
        <dbReference type="EMBL" id="KAJ1677217.1"/>
    </source>
</evidence>
<comment type="caution">
    <text evidence="1">The sequence shown here is derived from an EMBL/GenBank/DDBJ whole genome shotgun (WGS) entry which is preliminary data.</text>
</comment>
<sequence>MPPLLSQKLTDELGIDSNLDEGKDFDDWVTEGSELDDNAELEDVRTDADEVDIEDEDIETIKRYQRRVQQRRKMYLTPHLQRSAAGRSRRRGSIDVEDSRASSAAIPWTVTAVSRKRASISSVGSLNASASNHPSPMSLNYPPSPLPASLFSDIQPGVPASFEHNSSNTTRGGGMLASEPVFCNPSSGSPTLDMLSRARKSSVASVGNSVRDYGRVEKRPNSRDGARHRRRSSV</sequence>
<evidence type="ECO:0000313" key="2">
    <source>
        <dbReference type="Proteomes" id="UP001145114"/>
    </source>
</evidence>
<reference evidence="1" key="1">
    <citation type="submission" date="2022-06" db="EMBL/GenBank/DDBJ databases">
        <title>Phylogenomic reconstructions and comparative analyses of Kickxellomycotina fungi.</title>
        <authorList>
            <person name="Reynolds N.K."/>
            <person name="Stajich J.E."/>
            <person name="Barry K."/>
            <person name="Grigoriev I.V."/>
            <person name="Crous P."/>
            <person name="Smith M.E."/>
        </authorList>
    </citation>
    <scope>NUCLEOTIDE SEQUENCE</scope>
    <source>
        <strain evidence="1">RSA 2271</strain>
    </source>
</reference>
<organism evidence="1 2">
    <name type="scientific">Spiromyces aspiralis</name>
    <dbReference type="NCBI Taxonomy" id="68401"/>
    <lineage>
        <taxon>Eukaryota</taxon>
        <taxon>Fungi</taxon>
        <taxon>Fungi incertae sedis</taxon>
        <taxon>Zoopagomycota</taxon>
        <taxon>Kickxellomycotina</taxon>
        <taxon>Kickxellomycetes</taxon>
        <taxon>Kickxellales</taxon>
        <taxon>Kickxellaceae</taxon>
        <taxon>Spiromyces</taxon>
    </lineage>
</organism>
<dbReference type="EMBL" id="JAMZIH010002796">
    <property type="protein sequence ID" value="KAJ1677217.1"/>
    <property type="molecule type" value="Genomic_DNA"/>
</dbReference>
<accession>A0ACC1HPN1</accession>
<dbReference type="Proteomes" id="UP001145114">
    <property type="component" value="Unassembled WGS sequence"/>
</dbReference>
<name>A0ACC1HPN1_9FUNG</name>